<evidence type="ECO:0000259" key="6">
    <source>
        <dbReference type="PROSITE" id="PS50110"/>
    </source>
</evidence>
<dbReference type="Gene3D" id="3.40.50.2300">
    <property type="match status" value="1"/>
</dbReference>
<dbReference type="RefSeq" id="WP_240713662.1">
    <property type="nucleotide sequence ID" value="NZ_JAKVTV010000003.1"/>
</dbReference>
<dbReference type="PROSITE" id="PS50110">
    <property type="entry name" value="RESPONSE_REGULATORY"/>
    <property type="match status" value="1"/>
</dbReference>
<dbReference type="EMBL" id="JAKVTV010000003">
    <property type="protein sequence ID" value="MCH4823490.1"/>
    <property type="molecule type" value="Genomic_DNA"/>
</dbReference>
<dbReference type="InterPro" id="IPR011006">
    <property type="entry name" value="CheY-like_superfamily"/>
</dbReference>
<dbReference type="Pfam" id="PF00072">
    <property type="entry name" value="Response_reg"/>
    <property type="match status" value="1"/>
</dbReference>
<accession>A0A9X1V416</accession>
<proteinExistence type="predicted"/>
<dbReference type="EC" id="2.7.13.3" evidence="2"/>
<comment type="caution">
    <text evidence="7">The sequence shown here is derived from an EMBL/GenBank/DDBJ whole genome shotgun (WGS) entry which is preliminary data.</text>
</comment>
<dbReference type="SMART" id="SM00387">
    <property type="entry name" value="HATPase_c"/>
    <property type="match status" value="1"/>
</dbReference>
<dbReference type="SMART" id="SM00028">
    <property type="entry name" value="TPR"/>
    <property type="match status" value="4"/>
</dbReference>
<dbReference type="InterPro" id="IPR001789">
    <property type="entry name" value="Sig_transdc_resp-reg_receiver"/>
</dbReference>
<keyword evidence="8" id="KW-1185">Reference proteome</keyword>
<reference evidence="7" key="1">
    <citation type="submission" date="2022-03" db="EMBL/GenBank/DDBJ databases">
        <title>Gramella crocea sp. nov., isolated from activated sludge of a seafood processing plant.</title>
        <authorList>
            <person name="Zhang X."/>
        </authorList>
    </citation>
    <scope>NUCLEOTIDE SEQUENCE</scope>
    <source>
        <strain evidence="7">YJ019</strain>
    </source>
</reference>
<dbReference type="GO" id="GO:0000155">
    <property type="term" value="F:phosphorelay sensor kinase activity"/>
    <property type="evidence" value="ECO:0007669"/>
    <property type="project" value="InterPro"/>
</dbReference>
<evidence type="ECO:0000313" key="8">
    <source>
        <dbReference type="Proteomes" id="UP001139226"/>
    </source>
</evidence>
<dbReference type="AlphaFoldDB" id="A0A9X1V416"/>
<dbReference type="SUPFAM" id="SSF48452">
    <property type="entry name" value="TPR-like"/>
    <property type="match status" value="2"/>
</dbReference>
<protein>
    <recommendedName>
        <fullName evidence="2">histidine kinase</fullName>
        <ecNumber evidence="2">2.7.13.3</ecNumber>
    </recommendedName>
</protein>
<dbReference type="CDD" id="cd17546">
    <property type="entry name" value="REC_hyHK_CKI1_RcsC-like"/>
    <property type="match status" value="1"/>
</dbReference>
<dbReference type="PRINTS" id="PR00344">
    <property type="entry name" value="BCTRLSENSOR"/>
</dbReference>
<keyword evidence="3 4" id="KW-0597">Phosphoprotein</keyword>
<dbReference type="SMART" id="SM00448">
    <property type="entry name" value="REC"/>
    <property type="match status" value="1"/>
</dbReference>
<dbReference type="Gene3D" id="1.10.287.130">
    <property type="match status" value="1"/>
</dbReference>
<dbReference type="CDD" id="cd00082">
    <property type="entry name" value="HisKA"/>
    <property type="match status" value="1"/>
</dbReference>
<evidence type="ECO:0000256" key="1">
    <source>
        <dbReference type="ARBA" id="ARBA00000085"/>
    </source>
</evidence>
<dbReference type="InterPro" id="IPR011990">
    <property type="entry name" value="TPR-like_helical_dom_sf"/>
</dbReference>
<comment type="catalytic activity">
    <reaction evidence="1">
        <text>ATP + protein L-histidine = ADP + protein N-phospho-L-histidine.</text>
        <dbReference type="EC" id="2.7.13.3"/>
    </reaction>
</comment>
<dbReference type="FunFam" id="3.30.565.10:FF:000010">
    <property type="entry name" value="Sensor histidine kinase RcsC"/>
    <property type="match status" value="1"/>
</dbReference>
<evidence type="ECO:0000256" key="2">
    <source>
        <dbReference type="ARBA" id="ARBA00012438"/>
    </source>
</evidence>
<dbReference type="InterPro" id="IPR019734">
    <property type="entry name" value="TPR_rpt"/>
</dbReference>
<dbReference type="PROSITE" id="PS50109">
    <property type="entry name" value="HIS_KIN"/>
    <property type="match status" value="1"/>
</dbReference>
<evidence type="ECO:0000256" key="3">
    <source>
        <dbReference type="ARBA" id="ARBA00022553"/>
    </source>
</evidence>
<name>A0A9X1V416_9FLAO</name>
<feature type="domain" description="Histidine kinase" evidence="5">
    <location>
        <begin position="380"/>
        <end position="600"/>
    </location>
</feature>
<dbReference type="InterPro" id="IPR004358">
    <property type="entry name" value="Sig_transdc_His_kin-like_C"/>
</dbReference>
<dbReference type="SUPFAM" id="SSF52172">
    <property type="entry name" value="CheY-like"/>
    <property type="match status" value="1"/>
</dbReference>
<dbReference type="SMART" id="SM00388">
    <property type="entry name" value="HisKA"/>
    <property type="match status" value="1"/>
</dbReference>
<dbReference type="Pfam" id="PF00512">
    <property type="entry name" value="HisKA"/>
    <property type="match status" value="1"/>
</dbReference>
<dbReference type="Gene3D" id="1.25.40.10">
    <property type="entry name" value="Tetratricopeptide repeat domain"/>
    <property type="match status" value="2"/>
</dbReference>
<gene>
    <name evidence="7" type="ORF">ML462_09950</name>
</gene>
<evidence type="ECO:0000256" key="4">
    <source>
        <dbReference type="PROSITE-ProRule" id="PRU00169"/>
    </source>
</evidence>
<dbReference type="Pfam" id="PF02518">
    <property type="entry name" value="HATPase_c"/>
    <property type="match status" value="1"/>
</dbReference>
<organism evidence="7 8">
    <name type="scientific">Christiangramia lutea</name>
    <dbReference type="NCBI Taxonomy" id="1607951"/>
    <lineage>
        <taxon>Bacteria</taxon>
        <taxon>Pseudomonadati</taxon>
        <taxon>Bacteroidota</taxon>
        <taxon>Flavobacteriia</taxon>
        <taxon>Flavobacteriales</taxon>
        <taxon>Flavobacteriaceae</taxon>
        <taxon>Christiangramia</taxon>
    </lineage>
</organism>
<dbReference type="CDD" id="cd16922">
    <property type="entry name" value="HATPase_EvgS-ArcB-TorS-like"/>
    <property type="match status" value="1"/>
</dbReference>
<dbReference type="Gene3D" id="3.30.565.10">
    <property type="entry name" value="Histidine kinase-like ATPase, C-terminal domain"/>
    <property type="match status" value="1"/>
</dbReference>
<evidence type="ECO:0000313" key="7">
    <source>
        <dbReference type="EMBL" id="MCH4823490.1"/>
    </source>
</evidence>
<evidence type="ECO:0000259" key="5">
    <source>
        <dbReference type="PROSITE" id="PS50109"/>
    </source>
</evidence>
<dbReference type="InterPro" id="IPR036890">
    <property type="entry name" value="HATPase_C_sf"/>
</dbReference>
<dbReference type="Proteomes" id="UP001139226">
    <property type="component" value="Unassembled WGS sequence"/>
</dbReference>
<dbReference type="PANTHER" id="PTHR45339">
    <property type="entry name" value="HYBRID SIGNAL TRANSDUCTION HISTIDINE KINASE J"/>
    <property type="match status" value="1"/>
</dbReference>
<feature type="domain" description="Response regulatory" evidence="6">
    <location>
        <begin position="624"/>
        <end position="738"/>
    </location>
</feature>
<sequence>MIRNYFLYSLLCVIFSSQGYSQKSNPASEDSLIVLLRKIHDQIDEYQYVQAVENSHSLLSQAKETDNSYFLSKAYNSLGYIYISLKDSARARKNYTFGLEYAQKAENDTLILYSYNNLGNIYSEIPETVDKGIDYYNKVIDLANKLNIPFELIQPKSNIAWTYLDNGQYEKAYPYLNEALAIMDTIGPAEDKFEQQTYDYFNSQIYMLHGRYYSHLKEFDTASYYFNRSIDFALKDTLVLAAEEVYAAYSDMLAEKGDYEAAYDAQEKYMEFNSRLFEKEKLKEMEIANARFNINEYRKNLEIAEREKKYQDDIIQKSKEKVVVMVFSSIGMIFILVFLYKVNRDRQNLIEKLKVSNVQYRDAKVEAERLSLLKTRFFSTVSHEIRTPLYGVIGLTSLLLEDKSLKKHKADLKSLKFSADYLLALINDVLQMNKMESNEVKLENVSFSLRDLMNSIVNSFEFTRVQNKNKIHLEIDPEIPEYLIGDSVRLSQVLMNLVGNATKFTERGNIFIKANQSRSSKDRSEVYFEISDDGPGIPESKRKVIFQEFSQLNNSNYNYQGTGLGLPIVKRLLKLFNSKIKLVSREGEGATFSFSITFKIDQLKTEAPTKIQEFQVYESSKTKRILIVDDNRINQVVTKRILEKKDFECEVAGDGNEAIGKVKNEDYDLILMDVNMPGISGLEASRLIREFDKDIPILALTAVEVEEIREEIQSAGMNGIIIKPYDVQQFYQIVYKNLFLKGHKEEV</sequence>
<dbReference type="SUPFAM" id="SSF55874">
    <property type="entry name" value="ATPase domain of HSP90 chaperone/DNA topoisomerase II/histidine kinase"/>
    <property type="match status" value="1"/>
</dbReference>
<dbReference type="InterPro" id="IPR003661">
    <property type="entry name" value="HisK_dim/P_dom"/>
</dbReference>
<dbReference type="SUPFAM" id="SSF47384">
    <property type="entry name" value="Homodimeric domain of signal transducing histidine kinase"/>
    <property type="match status" value="1"/>
</dbReference>
<dbReference type="Pfam" id="PF13181">
    <property type="entry name" value="TPR_8"/>
    <property type="match status" value="2"/>
</dbReference>
<dbReference type="InterPro" id="IPR036097">
    <property type="entry name" value="HisK_dim/P_sf"/>
</dbReference>
<feature type="modified residue" description="4-aspartylphosphate" evidence="4">
    <location>
        <position position="673"/>
    </location>
</feature>
<dbReference type="PANTHER" id="PTHR45339:SF5">
    <property type="entry name" value="HISTIDINE KINASE"/>
    <property type="match status" value="1"/>
</dbReference>
<dbReference type="InterPro" id="IPR003594">
    <property type="entry name" value="HATPase_dom"/>
</dbReference>
<dbReference type="InterPro" id="IPR005467">
    <property type="entry name" value="His_kinase_dom"/>
</dbReference>